<feature type="domain" description="FAS1" evidence="2">
    <location>
        <begin position="835"/>
        <end position="971"/>
    </location>
</feature>
<evidence type="ECO:0000313" key="3">
    <source>
        <dbReference type="EMBL" id="CAH0110306.1"/>
    </source>
</evidence>
<accession>A0A8J2RXX0</accession>
<feature type="region of interest" description="Disordered" evidence="1">
    <location>
        <begin position="119"/>
        <end position="158"/>
    </location>
</feature>
<comment type="caution">
    <text evidence="3">The sequence shown here is derived from an EMBL/GenBank/DDBJ whole genome shotgun (WGS) entry which is preliminary data.</text>
</comment>
<keyword evidence="4" id="KW-1185">Reference proteome</keyword>
<dbReference type="AlphaFoldDB" id="A0A8J2RXX0"/>
<feature type="region of interest" description="Disordered" evidence="1">
    <location>
        <begin position="511"/>
        <end position="533"/>
    </location>
</feature>
<feature type="compositionally biased region" description="Polar residues" evidence="1">
    <location>
        <begin position="417"/>
        <end position="429"/>
    </location>
</feature>
<dbReference type="GO" id="GO:0031012">
    <property type="term" value="C:extracellular matrix"/>
    <property type="evidence" value="ECO:0007669"/>
    <property type="project" value="TreeGrafter"/>
</dbReference>
<dbReference type="PANTHER" id="PTHR10900">
    <property type="entry name" value="PERIOSTIN-RELATED"/>
    <property type="match status" value="1"/>
</dbReference>
<evidence type="ECO:0000259" key="2">
    <source>
        <dbReference type="PROSITE" id="PS50213"/>
    </source>
</evidence>
<feature type="domain" description="FAS1" evidence="2">
    <location>
        <begin position="978"/>
        <end position="1111"/>
    </location>
</feature>
<dbReference type="GO" id="GO:0030198">
    <property type="term" value="P:extracellular matrix organization"/>
    <property type="evidence" value="ECO:0007669"/>
    <property type="project" value="TreeGrafter"/>
</dbReference>
<dbReference type="SMART" id="SM00554">
    <property type="entry name" value="FAS1"/>
    <property type="match status" value="2"/>
</dbReference>
<proteinExistence type="predicted"/>
<dbReference type="Gene3D" id="2.30.180.10">
    <property type="entry name" value="FAS1 domain"/>
    <property type="match status" value="2"/>
</dbReference>
<feature type="compositionally biased region" description="Polar residues" evidence="1">
    <location>
        <begin position="513"/>
        <end position="522"/>
    </location>
</feature>
<feature type="compositionally biased region" description="Polar residues" evidence="1">
    <location>
        <begin position="194"/>
        <end position="215"/>
    </location>
</feature>
<dbReference type="Proteomes" id="UP000789390">
    <property type="component" value="Unassembled WGS sequence"/>
</dbReference>
<dbReference type="SUPFAM" id="SSF82153">
    <property type="entry name" value="FAS1 domain"/>
    <property type="match status" value="2"/>
</dbReference>
<dbReference type="InterPro" id="IPR050904">
    <property type="entry name" value="Adhesion/Biosynth-related"/>
</dbReference>
<dbReference type="InterPro" id="IPR036378">
    <property type="entry name" value="FAS1_dom_sf"/>
</dbReference>
<feature type="compositionally biased region" description="Polar residues" evidence="1">
    <location>
        <begin position="177"/>
        <end position="186"/>
    </location>
</feature>
<dbReference type="PROSITE" id="PS50213">
    <property type="entry name" value="FAS1"/>
    <property type="match status" value="2"/>
</dbReference>
<evidence type="ECO:0000313" key="4">
    <source>
        <dbReference type="Proteomes" id="UP000789390"/>
    </source>
</evidence>
<evidence type="ECO:0000256" key="1">
    <source>
        <dbReference type="SAM" id="MobiDB-lite"/>
    </source>
</evidence>
<dbReference type="GO" id="GO:0050839">
    <property type="term" value="F:cell adhesion molecule binding"/>
    <property type="evidence" value="ECO:0007669"/>
    <property type="project" value="TreeGrafter"/>
</dbReference>
<dbReference type="PANTHER" id="PTHR10900:SF77">
    <property type="entry name" value="FI19380P1"/>
    <property type="match status" value="1"/>
</dbReference>
<dbReference type="GO" id="GO:0007155">
    <property type="term" value="P:cell adhesion"/>
    <property type="evidence" value="ECO:0007669"/>
    <property type="project" value="TreeGrafter"/>
</dbReference>
<feature type="compositionally biased region" description="Polar residues" evidence="1">
    <location>
        <begin position="441"/>
        <end position="465"/>
    </location>
</feature>
<sequence>MRRRTAKWSPLSCLLVVATIFFSVFVNSKNSDFENILGSKSQFPKIISVNDANRTYTIFSQGQQNQSNATNIHSSMRRWSNTYGTSRVEPRLFFPVLATPRSGYGLHFKGYRPSKAPPIGYPAARPPLSPYRPQPSKPTKPSHTYGLPKPTGYPASSNYHHHQEVYITYPPGTSVSYPQTADNNKPSGFYGSGSPPNYQSTTATIGTGTSYIPSQPTSPPSKPNYEIPLPIIPNPSYVTNKPNYVSTSSNLYPSPNPTNPISIGQTNYPGYPASPINSGGGSYNPLLTSGYPATSLGIETPLKPHYPVPSSSSYPSYPASSGGSYPASSLVGASRLPVFVFIPKPGYFNVDHNSKPSNYHEPSGSSLSQYYPTTRPPIAPIPQYYPPAKPTKPLKPVGVYPAAKPPSTAYGLPKPQRPTQQYYSPSQSGAYGAGNLRPNHHQNSPTSTRTRTEITLNDQTSNSYKNSDDLLTRNPSNVQHLPGDSTGTDRRPNLLAAQTHPSVFQRGNLFQRPLNSQPSHSAVPNDFISLPESIPLESTGQSQFETPKNQNQSWAIGAESSQIVSITEYPYNAVNNLPSYQDDFRLPIHSSYRKAPLNDCGGSWVVLQQPAGGFVDPSQVQIEPIYPQSENSHGFNSKLNDQLFRSPKDVAVSFSPFSSEINEHFVSGPIPNNSNVDPPYIPDFLIFSTTPNPELLSTTEVPPDTGEWRKPNSLISSFSFFPSRSIPADPTTMSSVTDELTFSSGITITNPDDTSNQALTSTENSIILSLNAINLRDPKNGINFEQSGIKSPSPFLADISSSLSDENESEETKSINLVTDNNVGTRENVSSIEETDIRLSRNLRSANLRAISSLISQAGIASLFQDKEYTLLAPSNAAFNKISSIQRQRWATRPDSLREMLLHHVIPSHLNSSSFENEATPATLAGSHNLRINIYNATENRDTITTVNGARVLTTDLRLGKLLVHVIDRVLMPRNFPSQTILDILNDGGLQASLLGPALTKVLSSDSPLSVFVPTTEAFLSVSQDEQRLFLNNETAFHNLLWYHIVPGTYYAEGLEDGQLLSTLHDVGRLRVDLIRQNRRSKLARINGVANVIESDVSASNGVVHFIDRILTDILF</sequence>
<name>A0A8J2RXX0_9CRUS</name>
<feature type="region of interest" description="Disordered" evidence="1">
    <location>
        <begin position="177"/>
        <end position="223"/>
    </location>
</feature>
<gene>
    <name evidence="3" type="ORF">DGAL_LOCUS13869</name>
</gene>
<dbReference type="Pfam" id="PF02469">
    <property type="entry name" value="Fasciclin"/>
    <property type="match status" value="2"/>
</dbReference>
<dbReference type="OrthoDB" id="286301at2759"/>
<dbReference type="EMBL" id="CAKKLH010000302">
    <property type="protein sequence ID" value="CAH0110306.1"/>
    <property type="molecule type" value="Genomic_DNA"/>
</dbReference>
<feature type="region of interest" description="Disordered" evidence="1">
    <location>
        <begin position="407"/>
        <end position="492"/>
    </location>
</feature>
<feature type="compositionally biased region" description="Pro residues" evidence="1">
    <location>
        <begin position="119"/>
        <end position="138"/>
    </location>
</feature>
<dbReference type="InterPro" id="IPR000782">
    <property type="entry name" value="FAS1_domain"/>
</dbReference>
<reference evidence="3" key="1">
    <citation type="submission" date="2021-11" db="EMBL/GenBank/DDBJ databases">
        <authorList>
            <person name="Schell T."/>
        </authorList>
    </citation>
    <scope>NUCLEOTIDE SEQUENCE</scope>
    <source>
        <strain evidence="3">M5</strain>
    </source>
</reference>
<organism evidence="3 4">
    <name type="scientific">Daphnia galeata</name>
    <dbReference type="NCBI Taxonomy" id="27404"/>
    <lineage>
        <taxon>Eukaryota</taxon>
        <taxon>Metazoa</taxon>
        <taxon>Ecdysozoa</taxon>
        <taxon>Arthropoda</taxon>
        <taxon>Crustacea</taxon>
        <taxon>Branchiopoda</taxon>
        <taxon>Diplostraca</taxon>
        <taxon>Cladocera</taxon>
        <taxon>Anomopoda</taxon>
        <taxon>Daphniidae</taxon>
        <taxon>Daphnia</taxon>
    </lineage>
</organism>
<protein>
    <recommendedName>
        <fullName evidence="2">FAS1 domain-containing protein</fullName>
    </recommendedName>
</protein>
<dbReference type="GO" id="GO:0005615">
    <property type="term" value="C:extracellular space"/>
    <property type="evidence" value="ECO:0007669"/>
    <property type="project" value="TreeGrafter"/>
</dbReference>